<keyword evidence="2" id="KW-0805">Transcription regulation</keyword>
<dbReference type="AlphaFoldDB" id="A0AAV2DUD9"/>
<dbReference type="GO" id="GO:0003676">
    <property type="term" value="F:nucleic acid binding"/>
    <property type="evidence" value="ECO:0007669"/>
    <property type="project" value="InterPro"/>
</dbReference>
<proteinExistence type="inferred from homology"/>
<name>A0AAV2DUD9_9ROSI</name>
<keyword evidence="2" id="KW-0806">Transcription termination</keyword>
<evidence type="ECO:0000313" key="4">
    <source>
        <dbReference type="EMBL" id="CAL1377114.1"/>
    </source>
</evidence>
<keyword evidence="3" id="KW-0809">Transit peptide</keyword>
<gene>
    <name evidence="4" type="ORF">LTRI10_LOCUS18786</name>
</gene>
<dbReference type="InterPro" id="IPR038538">
    <property type="entry name" value="MTERF_sf"/>
</dbReference>
<dbReference type="Gene3D" id="1.25.70.10">
    <property type="entry name" value="Transcription termination factor 3, mitochondrial"/>
    <property type="match status" value="1"/>
</dbReference>
<comment type="similarity">
    <text evidence="1">Belongs to the mTERF family.</text>
</comment>
<dbReference type="PANTHER" id="PTHR13068:SF31">
    <property type="entry name" value="TRANSCRIPTION TERMINATION FACTOR MTERF2, CHLOROPLASTIC-LIKE"/>
    <property type="match status" value="1"/>
</dbReference>
<organism evidence="4 5">
    <name type="scientific">Linum trigynum</name>
    <dbReference type="NCBI Taxonomy" id="586398"/>
    <lineage>
        <taxon>Eukaryota</taxon>
        <taxon>Viridiplantae</taxon>
        <taxon>Streptophyta</taxon>
        <taxon>Embryophyta</taxon>
        <taxon>Tracheophyta</taxon>
        <taxon>Spermatophyta</taxon>
        <taxon>Magnoliopsida</taxon>
        <taxon>eudicotyledons</taxon>
        <taxon>Gunneridae</taxon>
        <taxon>Pentapetalae</taxon>
        <taxon>rosids</taxon>
        <taxon>fabids</taxon>
        <taxon>Malpighiales</taxon>
        <taxon>Linaceae</taxon>
        <taxon>Linum</taxon>
    </lineage>
</organism>
<dbReference type="InterPro" id="IPR003690">
    <property type="entry name" value="MTERF"/>
</dbReference>
<dbReference type="PANTHER" id="PTHR13068">
    <property type="entry name" value="CGI-12 PROTEIN-RELATED"/>
    <property type="match status" value="1"/>
</dbReference>
<evidence type="ECO:0000256" key="3">
    <source>
        <dbReference type="ARBA" id="ARBA00022946"/>
    </source>
</evidence>
<dbReference type="EMBL" id="OZ034816">
    <property type="protein sequence ID" value="CAL1377114.1"/>
    <property type="molecule type" value="Genomic_DNA"/>
</dbReference>
<sequence length="384" mass="43503">MMAKSFVNVGFASALEKMATTRLGSILYVIPSRFLSNAAPSSSFTVDYLVKSCGLPMESALIASRKLQLDAKKNGKPESVLQFLRSHGFTDAHISTLVQKRPTVLHCRISNNLGPKFEFLNKVGFVGKQLPDLIVSNPLLVKSSLDSYIKPSVEYLLLLLGSSDKIMSTIKRSSWLLSYDLKGNMQPNIDFLLGEGIPRAYIVNMVSAHPRFILIKQSRMVQAVSTCKKLGFEPKSRMFLHALRSALSMSDATMKKKIEVMKSTGWTEEEILSAFRRDPLCLSCSEEKIRNAMDFYVNTMKLKPSVVIKYPKLIMHSIEKRMRPRYNVLQILVSKKLISETKLCWQLTIPENKFVQNFVMKYEADVPGLFEKYEASKLAKRKDH</sequence>
<dbReference type="Proteomes" id="UP001497516">
    <property type="component" value="Chromosome 3"/>
</dbReference>
<accession>A0AAV2DUD9</accession>
<dbReference type="Pfam" id="PF02536">
    <property type="entry name" value="mTERF"/>
    <property type="match status" value="1"/>
</dbReference>
<evidence type="ECO:0000256" key="1">
    <source>
        <dbReference type="ARBA" id="ARBA00007692"/>
    </source>
</evidence>
<dbReference type="GO" id="GO:0006353">
    <property type="term" value="P:DNA-templated transcription termination"/>
    <property type="evidence" value="ECO:0007669"/>
    <property type="project" value="UniProtKB-KW"/>
</dbReference>
<evidence type="ECO:0000313" key="5">
    <source>
        <dbReference type="Proteomes" id="UP001497516"/>
    </source>
</evidence>
<protein>
    <submittedName>
        <fullName evidence="4">Uncharacterized protein</fullName>
    </submittedName>
</protein>
<dbReference type="FunFam" id="1.25.70.10:FF:000001">
    <property type="entry name" value="Mitochondrial transcription termination factor-like"/>
    <property type="match status" value="1"/>
</dbReference>
<evidence type="ECO:0000256" key="2">
    <source>
        <dbReference type="ARBA" id="ARBA00022472"/>
    </source>
</evidence>
<reference evidence="4 5" key="1">
    <citation type="submission" date="2024-04" db="EMBL/GenBank/DDBJ databases">
        <authorList>
            <person name="Fracassetti M."/>
        </authorList>
    </citation>
    <scope>NUCLEOTIDE SEQUENCE [LARGE SCALE GENOMIC DNA]</scope>
</reference>
<dbReference type="SMART" id="SM00733">
    <property type="entry name" value="Mterf"/>
    <property type="match status" value="8"/>
</dbReference>
<keyword evidence="5" id="KW-1185">Reference proteome</keyword>
<keyword evidence="2" id="KW-0804">Transcription</keyword>